<sequence>MGKGDLIKQLLKTKVILSGQPEKAKLYLHLESELGVHHLHHYAPMGIQVLHPSHVTCRLCLISAAESGEHSDYHIPLSTIFHTMDRSCLQDSTG</sequence>
<dbReference type="Proteomes" id="UP001374584">
    <property type="component" value="Unassembled WGS sequence"/>
</dbReference>
<evidence type="ECO:0000313" key="1">
    <source>
        <dbReference type="EMBL" id="KAK7376665.1"/>
    </source>
</evidence>
<reference evidence="1 2" key="1">
    <citation type="submission" date="2024-01" db="EMBL/GenBank/DDBJ databases">
        <title>The genomes of 5 underutilized Papilionoideae crops provide insights into root nodulation and disease resistanc.</title>
        <authorList>
            <person name="Jiang F."/>
        </authorList>
    </citation>
    <scope>NUCLEOTIDE SEQUENCE [LARGE SCALE GENOMIC DNA]</scope>
    <source>
        <strain evidence="1">JINMINGXINNONG_FW02</strain>
        <tissue evidence="1">Leaves</tissue>
    </source>
</reference>
<name>A0AAN9NP06_PHACN</name>
<comment type="caution">
    <text evidence="1">The sequence shown here is derived from an EMBL/GenBank/DDBJ whole genome shotgun (WGS) entry which is preliminary data.</text>
</comment>
<dbReference type="EMBL" id="JAYMYR010000002">
    <property type="protein sequence ID" value="KAK7376665.1"/>
    <property type="molecule type" value="Genomic_DNA"/>
</dbReference>
<keyword evidence="2" id="KW-1185">Reference proteome</keyword>
<dbReference type="AlphaFoldDB" id="A0AAN9NP06"/>
<protein>
    <submittedName>
        <fullName evidence="1">Uncharacterized protein</fullName>
    </submittedName>
</protein>
<gene>
    <name evidence="1" type="ORF">VNO80_02079</name>
</gene>
<accession>A0AAN9NP06</accession>
<proteinExistence type="predicted"/>
<evidence type="ECO:0000313" key="2">
    <source>
        <dbReference type="Proteomes" id="UP001374584"/>
    </source>
</evidence>
<organism evidence="1 2">
    <name type="scientific">Phaseolus coccineus</name>
    <name type="common">Scarlet runner bean</name>
    <name type="synonym">Phaseolus multiflorus</name>
    <dbReference type="NCBI Taxonomy" id="3886"/>
    <lineage>
        <taxon>Eukaryota</taxon>
        <taxon>Viridiplantae</taxon>
        <taxon>Streptophyta</taxon>
        <taxon>Embryophyta</taxon>
        <taxon>Tracheophyta</taxon>
        <taxon>Spermatophyta</taxon>
        <taxon>Magnoliopsida</taxon>
        <taxon>eudicotyledons</taxon>
        <taxon>Gunneridae</taxon>
        <taxon>Pentapetalae</taxon>
        <taxon>rosids</taxon>
        <taxon>fabids</taxon>
        <taxon>Fabales</taxon>
        <taxon>Fabaceae</taxon>
        <taxon>Papilionoideae</taxon>
        <taxon>50 kb inversion clade</taxon>
        <taxon>NPAAA clade</taxon>
        <taxon>indigoferoid/millettioid clade</taxon>
        <taxon>Phaseoleae</taxon>
        <taxon>Phaseolus</taxon>
    </lineage>
</organism>